<evidence type="ECO:0000313" key="1">
    <source>
        <dbReference type="EMBL" id="KAA6347837.1"/>
    </source>
</evidence>
<reference evidence="1" key="1">
    <citation type="submission" date="2019-03" db="EMBL/GenBank/DDBJ databases">
        <title>Single cell metagenomics reveals metabolic interactions within the superorganism composed of flagellate Streblomastix strix and complex community of Bacteroidetes bacteria on its surface.</title>
        <authorList>
            <person name="Treitli S.C."/>
            <person name="Kolisko M."/>
            <person name="Husnik F."/>
            <person name="Keeling P."/>
            <person name="Hampl V."/>
        </authorList>
    </citation>
    <scope>NUCLEOTIDE SEQUENCE</scope>
    <source>
        <strain evidence="1">STM</strain>
    </source>
</reference>
<gene>
    <name evidence="1" type="ORF">EZS27_004702</name>
</gene>
<proteinExistence type="predicted"/>
<dbReference type="EMBL" id="SNRY01000083">
    <property type="protein sequence ID" value="KAA6347837.1"/>
    <property type="molecule type" value="Genomic_DNA"/>
</dbReference>
<organism evidence="1">
    <name type="scientific">termite gut metagenome</name>
    <dbReference type="NCBI Taxonomy" id="433724"/>
    <lineage>
        <taxon>unclassified sequences</taxon>
        <taxon>metagenomes</taxon>
        <taxon>organismal metagenomes</taxon>
    </lineage>
</organism>
<accession>A0A5J4SPC0</accession>
<name>A0A5J4SPC0_9ZZZZ</name>
<sequence>MKINTPQLYSQLKEKGYEVRLSELFSYEYNPDKKFYCIFLFGIEKFTEKDFFKLKKDISEHSSFICDLSIDIEDVSMGSKSERRLCFTIYKLQSEAEYVNQR</sequence>
<comment type="caution">
    <text evidence="1">The sequence shown here is derived from an EMBL/GenBank/DDBJ whole genome shotgun (WGS) entry which is preliminary data.</text>
</comment>
<protein>
    <submittedName>
        <fullName evidence="1">Uncharacterized protein</fullName>
    </submittedName>
</protein>
<dbReference type="AlphaFoldDB" id="A0A5J4SPC0"/>